<organism evidence="11 12">
    <name type="scientific">Dictyostelium firmibasis</name>
    <dbReference type="NCBI Taxonomy" id="79012"/>
    <lineage>
        <taxon>Eukaryota</taxon>
        <taxon>Amoebozoa</taxon>
        <taxon>Evosea</taxon>
        <taxon>Eumycetozoa</taxon>
        <taxon>Dictyostelia</taxon>
        <taxon>Dictyosteliales</taxon>
        <taxon>Dictyosteliaceae</taxon>
        <taxon>Dictyostelium</taxon>
    </lineage>
</organism>
<accession>A0AAN7TVA0</accession>
<comment type="subcellular location">
    <subcellularLocation>
        <location evidence="1">Mitochondrion membrane</location>
        <topology evidence="1">Multi-pass membrane protein</topology>
    </subcellularLocation>
</comment>
<dbReference type="GO" id="GO:0000064">
    <property type="term" value="F:L-ornithine transmembrane transporter activity"/>
    <property type="evidence" value="ECO:0007669"/>
    <property type="project" value="TreeGrafter"/>
</dbReference>
<gene>
    <name evidence="11" type="ORF">RB653_007221</name>
</gene>
<keyword evidence="5" id="KW-0677">Repeat</keyword>
<dbReference type="InterPro" id="IPR023395">
    <property type="entry name" value="MCP_dom_sf"/>
</dbReference>
<feature type="repeat" description="Solcar" evidence="9">
    <location>
        <begin position="17"/>
        <end position="104"/>
    </location>
</feature>
<keyword evidence="7" id="KW-0496">Mitochondrion</keyword>
<dbReference type="GO" id="GO:1990575">
    <property type="term" value="P:mitochondrial L-ornithine transmembrane transport"/>
    <property type="evidence" value="ECO:0007669"/>
    <property type="project" value="TreeGrafter"/>
</dbReference>
<evidence type="ECO:0000256" key="10">
    <source>
        <dbReference type="RuleBase" id="RU000488"/>
    </source>
</evidence>
<dbReference type="AlphaFoldDB" id="A0AAN7TVA0"/>
<keyword evidence="8 9" id="KW-0472">Membrane</keyword>
<reference evidence="11 12" key="1">
    <citation type="submission" date="2023-11" db="EMBL/GenBank/DDBJ databases">
        <title>Dfirmibasis_genome.</title>
        <authorList>
            <person name="Edelbroek B."/>
            <person name="Kjellin J."/>
            <person name="Jerlstrom-Hultqvist J."/>
            <person name="Soderbom F."/>
        </authorList>
    </citation>
    <scope>NUCLEOTIDE SEQUENCE [LARGE SCALE GENOMIC DNA]</scope>
    <source>
        <strain evidence="11 12">TNS-C-14</strain>
    </source>
</reference>
<evidence type="ECO:0000256" key="1">
    <source>
        <dbReference type="ARBA" id="ARBA00004225"/>
    </source>
</evidence>
<dbReference type="InterPro" id="IPR002067">
    <property type="entry name" value="MCP"/>
</dbReference>
<dbReference type="PANTHER" id="PTHR45624:SF18">
    <property type="entry name" value="MITOCHONDRIAL SUBSTRATE CARRIER FAMILY PROTEIN D"/>
    <property type="match status" value="1"/>
</dbReference>
<dbReference type="PRINTS" id="PR00926">
    <property type="entry name" value="MITOCARRIER"/>
</dbReference>
<sequence>MDSTNSNNKWAVAGILNTVGKDFIAGSVGGMSSIMAGHPFDTIKVMLQDASGNLPKFKNGYQALKYTMKVDGIKGIYRGLSVPLFSVSFTNSVFFATNNFCQGYFHPPCKDENGQDILIPYHKAAAAGAIAGGVISLLITPRDLVKSKLQVQGRPFGSTNVSIQYKGPIDVIRQTIKRDGFKGMFKGIRSTFCRDIPGDAVYFVVYEFMKRKLLAIAASKNPESASTKKNAGVPAWVAIGAGGCAGMSFWMSIYPMDVVKTRIQTQPDHLPPQYTSVLQTITKIYKEEGISVFFRGFSATILRAFPTSAVNFLMYETTRNLLNSKDPFYNNDDHYNAE</sequence>
<comment type="similarity">
    <text evidence="2 10">Belongs to the mitochondrial carrier (TC 2.A.29) family.</text>
</comment>
<proteinExistence type="inferred from homology"/>
<comment type="caution">
    <text evidence="11">The sequence shown here is derived from an EMBL/GenBank/DDBJ whole genome shotgun (WGS) entry which is preliminary data.</text>
</comment>
<dbReference type="PANTHER" id="PTHR45624">
    <property type="entry name" value="MITOCHONDRIAL BASIC AMINO ACIDS TRANSPORTER-RELATED"/>
    <property type="match status" value="1"/>
</dbReference>
<dbReference type="InterPro" id="IPR050567">
    <property type="entry name" value="Mitochondrial_Carrier"/>
</dbReference>
<feature type="repeat" description="Solcar" evidence="9">
    <location>
        <begin position="233"/>
        <end position="321"/>
    </location>
</feature>
<keyword evidence="6" id="KW-1133">Transmembrane helix</keyword>
<evidence type="ECO:0000256" key="9">
    <source>
        <dbReference type="PROSITE-ProRule" id="PRU00282"/>
    </source>
</evidence>
<dbReference type="Gene3D" id="1.50.40.10">
    <property type="entry name" value="Mitochondrial carrier domain"/>
    <property type="match status" value="1"/>
</dbReference>
<dbReference type="Pfam" id="PF00153">
    <property type="entry name" value="Mito_carr"/>
    <property type="match status" value="3"/>
</dbReference>
<protein>
    <submittedName>
        <fullName evidence="11">Uncharacterized protein</fullName>
    </submittedName>
</protein>
<name>A0AAN7TVA0_9MYCE</name>
<evidence type="ECO:0000256" key="8">
    <source>
        <dbReference type="ARBA" id="ARBA00023136"/>
    </source>
</evidence>
<keyword evidence="12" id="KW-1185">Reference proteome</keyword>
<evidence type="ECO:0000313" key="11">
    <source>
        <dbReference type="EMBL" id="KAK5576083.1"/>
    </source>
</evidence>
<dbReference type="GO" id="GO:0031966">
    <property type="term" value="C:mitochondrial membrane"/>
    <property type="evidence" value="ECO:0007669"/>
    <property type="project" value="UniProtKB-SubCell"/>
</dbReference>
<keyword evidence="3 10" id="KW-0813">Transport</keyword>
<evidence type="ECO:0000256" key="7">
    <source>
        <dbReference type="ARBA" id="ARBA00023128"/>
    </source>
</evidence>
<dbReference type="PROSITE" id="PS50920">
    <property type="entry name" value="SOLCAR"/>
    <property type="match status" value="3"/>
</dbReference>
<dbReference type="Proteomes" id="UP001344447">
    <property type="component" value="Unassembled WGS sequence"/>
</dbReference>
<evidence type="ECO:0000256" key="6">
    <source>
        <dbReference type="ARBA" id="ARBA00022989"/>
    </source>
</evidence>
<dbReference type="InterPro" id="IPR018108">
    <property type="entry name" value="MCP_transmembrane"/>
</dbReference>
<dbReference type="EMBL" id="JAVFKY010000005">
    <property type="protein sequence ID" value="KAK5576083.1"/>
    <property type="molecule type" value="Genomic_DNA"/>
</dbReference>
<evidence type="ECO:0000313" key="12">
    <source>
        <dbReference type="Proteomes" id="UP001344447"/>
    </source>
</evidence>
<evidence type="ECO:0000256" key="4">
    <source>
        <dbReference type="ARBA" id="ARBA00022692"/>
    </source>
</evidence>
<feature type="repeat" description="Solcar" evidence="9">
    <location>
        <begin position="119"/>
        <end position="212"/>
    </location>
</feature>
<dbReference type="SUPFAM" id="SSF103506">
    <property type="entry name" value="Mitochondrial carrier"/>
    <property type="match status" value="1"/>
</dbReference>
<evidence type="ECO:0000256" key="2">
    <source>
        <dbReference type="ARBA" id="ARBA00006375"/>
    </source>
</evidence>
<keyword evidence="4 9" id="KW-0812">Transmembrane</keyword>
<evidence type="ECO:0000256" key="5">
    <source>
        <dbReference type="ARBA" id="ARBA00022737"/>
    </source>
</evidence>
<evidence type="ECO:0000256" key="3">
    <source>
        <dbReference type="ARBA" id="ARBA00022448"/>
    </source>
</evidence>